<dbReference type="GO" id="GO:0001817">
    <property type="term" value="P:regulation of cytokine production"/>
    <property type="evidence" value="ECO:0007669"/>
    <property type="project" value="TreeGrafter"/>
</dbReference>
<accession>A0A091GNN5</accession>
<keyword evidence="2" id="KW-0472">Membrane</keyword>
<dbReference type="EMBL" id="KL507233">
    <property type="protein sequence ID" value="KFO85236.1"/>
    <property type="molecule type" value="Genomic_DNA"/>
</dbReference>
<feature type="non-terminal residue" evidence="5">
    <location>
        <position position="67"/>
    </location>
</feature>
<dbReference type="GO" id="GO:0005102">
    <property type="term" value="F:signaling receptor binding"/>
    <property type="evidence" value="ECO:0007669"/>
    <property type="project" value="TreeGrafter"/>
</dbReference>
<dbReference type="InterPro" id="IPR013783">
    <property type="entry name" value="Ig-like_fold"/>
</dbReference>
<dbReference type="SUPFAM" id="SSF48726">
    <property type="entry name" value="Immunoglobulin"/>
    <property type="match status" value="1"/>
</dbReference>
<organism evidence="5 6">
    <name type="scientific">Buceros rhinoceros silvestris</name>
    <dbReference type="NCBI Taxonomy" id="175836"/>
    <lineage>
        <taxon>Eukaryota</taxon>
        <taxon>Metazoa</taxon>
        <taxon>Chordata</taxon>
        <taxon>Craniata</taxon>
        <taxon>Vertebrata</taxon>
        <taxon>Euteleostomi</taxon>
        <taxon>Archelosauria</taxon>
        <taxon>Archosauria</taxon>
        <taxon>Dinosauria</taxon>
        <taxon>Saurischia</taxon>
        <taxon>Theropoda</taxon>
        <taxon>Coelurosauria</taxon>
        <taxon>Aves</taxon>
        <taxon>Neognathae</taxon>
        <taxon>Neoaves</taxon>
        <taxon>Telluraves</taxon>
        <taxon>Coraciimorphae</taxon>
        <taxon>Bucerotiformes</taxon>
        <taxon>Bucerotidae</taxon>
        <taxon>Buceros</taxon>
    </lineage>
</organism>
<dbReference type="InterPro" id="IPR036179">
    <property type="entry name" value="Ig-like_dom_sf"/>
</dbReference>
<evidence type="ECO:0000256" key="1">
    <source>
        <dbReference type="ARBA" id="ARBA00004370"/>
    </source>
</evidence>
<keyword evidence="6" id="KW-1185">Reference proteome</keyword>
<evidence type="ECO:0000259" key="4">
    <source>
        <dbReference type="Pfam" id="PF07686"/>
    </source>
</evidence>
<proteinExistence type="predicted"/>
<dbReference type="Proteomes" id="UP000054064">
    <property type="component" value="Unassembled WGS sequence"/>
</dbReference>
<dbReference type="InterPro" id="IPR013106">
    <property type="entry name" value="Ig_V-set"/>
</dbReference>
<reference evidence="5 6" key="1">
    <citation type="submission" date="2014-04" db="EMBL/GenBank/DDBJ databases">
        <title>Genome evolution of avian class.</title>
        <authorList>
            <person name="Zhang G."/>
            <person name="Li C."/>
        </authorList>
    </citation>
    <scope>NUCLEOTIDE SEQUENCE [LARGE SCALE GENOMIC DNA]</scope>
    <source>
        <strain evidence="5">BGI_N320</strain>
    </source>
</reference>
<evidence type="ECO:0000256" key="2">
    <source>
        <dbReference type="ARBA" id="ARBA00023136"/>
    </source>
</evidence>
<dbReference type="Pfam" id="PF07686">
    <property type="entry name" value="V-set"/>
    <property type="match status" value="1"/>
</dbReference>
<name>A0A091GNN5_BUCRH</name>
<feature type="non-terminal residue" evidence="5">
    <location>
        <position position="1"/>
    </location>
</feature>
<dbReference type="GO" id="GO:0050852">
    <property type="term" value="P:T cell receptor signaling pathway"/>
    <property type="evidence" value="ECO:0007669"/>
    <property type="project" value="TreeGrafter"/>
</dbReference>
<keyword evidence="3" id="KW-0393">Immunoglobulin domain</keyword>
<feature type="domain" description="Immunoglobulin V-set" evidence="4">
    <location>
        <begin position="6"/>
        <end position="63"/>
    </location>
</feature>
<dbReference type="PANTHER" id="PTHR24100">
    <property type="entry name" value="BUTYROPHILIN"/>
    <property type="match status" value="1"/>
</dbReference>
<evidence type="ECO:0000256" key="3">
    <source>
        <dbReference type="ARBA" id="ARBA00023319"/>
    </source>
</evidence>
<evidence type="ECO:0000313" key="6">
    <source>
        <dbReference type="Proteomes" id="UP000054064"/>
    </source>
</evidence>
<sequence>VVGLSHPIRVVVGQDVVLPCRLSPPTDARSLDIRWIRQSFSETVHHYRSGRDLADEQLEAYSGRTEL</sequence>
<dbReference type="PANTHER" id="PTHR24100:SF149">
    <property type="entry name" value="BG-LIKE ANTIGEN 1-RELATED"/>
    <property type="match status" value="1"/>
</dbReference>
<protein>
    <submittedName>
        <fullName evidence="5">Myelin-oligodendrocyte glycoprotein</fullName>
    </submittedName>
</protein>
<dbReference type="AlphaFoldDB" id="A0A091GNN5"/>
<dbReference type="GO" id="GO:0009897">
    <property type="term" value="C:external side of plasma membrane"/>
    <property type="evidence" value="ECO:0007669"/>
    <property type="project" value="TreeGrafter"/>
</dbReference>
<comment type="subcellular location">
    <subcellularLocation>
        <location evidence="1">Membrane</location>
    </subcellularLocation>
</comment>
<dbReference type="Gene3D" id="2.60.40.10">
    <property type="entry name" value="Immunoglobulins"/>
    <property type="match status" value="1"/>
</dbReference>
<evidence type="ECO:0000313" key="5">
    <source>
        <dbReference type="EMBL" id="KFO85236.1"/>
    </source>
</evidence>
<gene>
    <name evidence="5" type="ORF">N320_12100</name>
</gene>
<dbReference type="InterPro" id="IPR050504">
    <property type="entry name" value="IgSF_BTN/MOG"/>
</dbReference>